<evidence type="ECO:0000313" key="2">
    <source>
        <dbReference type="EMBL" id="CEK84370.1"/>
    </source>
</evidence>
<feature type="non-terminal residue" evidence="2">
    <location>
        <position position="84"/>
    </location>
</feature>
<protein>
    <submittedName>
        <fullName evidence="2">Uncharacterized protein</fullName>
    </submittedName>
</protein>
<name>A0A0B7AWS8_9EUPU</name>
<dbReference type="AlphaFoldDB" id="A0A0B7AWS8"/>
<evidence type="ECO:0000313" key="1">
    <source>
        <dbReference type="EMBL" id="CEK84369.1"/>
    </source>
</evidence>
<dbReference type="EMBL" id="HACG01037504">
    <property type="protein sequence ID" value="CEK84369.1"/>
    <property type="molecule type" value="Transcribed_RNA"/>
</dbReference>
<proteinExistence type="predicted"/>
<accession>A0A0B7AWS8</accession>
<gene>
    <name evidence="2" type="primary">ORF142315</name>
    <name evidence="1" type="synonym">ORF142313</name>
</gene>
<dbReference type="EMBL" id="HACG01037505">
    <property type="protein sequence ID" value="CEK84370.1"/>
    <property type="molecule type" value="Transcribed_RNA"/>
</dbReference>
<reference evidence="2" key="1">
    <citation type="submission" date="2014-12" db="EMBL/GenBank/DDBJ databases">
        <title>Insight into the proteome of Arion vulgaris.</title>
        <authorList>
            <person name="Aradska J."/>
            <person name="Bulat T."/>
            <person name="Smidak R."/>
            <person name="Sarate P."/>
            <person name="Gangsoo J."/>
            <person name="Sialana F."/>
            <person name="Bilban M."/>
            <person name="Lubec G."/>
        </authorList>
    </citation>
    <scope>NUCLEOTIDE SEQUENCE</scope>
    <source>
        <tissue evidence="2">Skin</tissue>
    </source>
</reference>
<sequence>MINKTIIITLQSINHVFSDLFFLHRKISTAVHKLHNTGKGPQRNFEDGEYICVGILFEIFSCEFCPGKIKYPLTCYPVGFGWGQ</sequence>
<organism evidence="2">
    <name type="scientific">Arion vulgaris</name>
    <dbReference type="NCBI Taxonomy" id="1028688"/>
    <lineage>
        <taxon>Eukaryota</taxon>
        <taxon>Metazoa</taxon>
        <taxon>Spiralia</taxon>
        <taxon>Lophotrochozoa</taxon>
        <taxon>Mollusca</taxon>
        <taxon>Gastropoda</taxon>
        <taxon>Heterobranchia</taxon>
        <taxon>Euthyneura</taxon>
        <taxon>Panpulmonata</taxon>
        <taxon>Eupulmonata</taxon>
        <taxon>Stylommatophora</taxon>
        <taxon>Helicina</taxon>
        <taxon>Arionoidea</taxon>
        <taxon>Arionidae</taxon>
        <taxon>Arion</taxon>
    </lineage>
</organism>